<keyword evidence="11" id="KW-1185">Reference proteome</keyword>
<dbReference type="InterPro" id="IPR036236">
    <property type="entry name" value="Znf_C2H2_sf"/>
</dbReference>
<dbReference type="SUPFAM" id="SSF57667">
    <property type="entry name" value="beta-beta-alpha zinc fingers"/>
    <property type="match status" value="1"/>
</dbReference>
<keyword evidence="6" id="KW-0539">Nucleus</keyword>
<evidence type="ECO:0000256" key="6">
    <source>
        <dbReference type="ARBA" id="ARBA00023242"/>
    </source>
</evidence>
<feature type="compositionally biased region" description="Low complexity" evidence="8">
    <location>
        <begin position="265"/>
        <end position="278"/>
    </location>
</feature>
<dbReference type="GO" id="GO:0008270">
    <property type="term" value="F:zinc ion binding"/>
    <property type="evidence" value="ECO:0007669"/>
    <property type="project" value="UniProtKB-KW"/>
</dbReference>
<dbReference type="PANTHER" id="PTHR24388">
    <property type="entry name" value="ZINC FINGER PROTEIN"/>
    <property type="match status" value="1"/>
</dbReference>
<dbReference type="FunFam" id="3.30.160.60:FF:002343">
    <property type="entry name" value="Zinc finger protein 33A"/>
    <property type="match status" value="1"/>
</dbReference>
<feature type="domain" description="C2H2-type" evidence="9">
    <location>
        <begin position="179"/>
        <end position="211"/>
    </location>
</feature>
<evidence type="ECO:0000256" key="8">
    <source>
        <dbReference type="SAM" id="MobiDB-lite"/>
    </source>
</evidence>
<organism evidence="10 11">
    <name type="scientific">Ramalina farinacea</name>
    <dbReference type="NCBI Taxonomy" id="258253"/>
    <lineage>
        <taxon>Eukaryota</taxon>
        <taxon>Fungi</taxon>
        <taxon>Dikarya</taxon>
        <taxon>Ascomycota</taxon>
        <taxon>Pezizomycotina</taxon>
        <taxon>Lecanoromycetes</taxon>
        <taxon>OSLEUM clade</taxon>
        <taxon>Lecanoromycetidae</taxon>
        <taxon>Lecanorales</taxon>
        <taxon>Lecanorineae</taxon>
        <taxon>Ramalinaceae</taxon>
        <taxon>Ramalina</taxon>
    </lineage>
</organism>
<name>A0AA43QQ97_9LECA</name>
<dbReference type="GO" id="GO:0000978">
    <property type="term" value="F:RNA polymerase II cis-regulatory region sequence-specific DNA binding"/>
    <property type="evidence" value="ECO:0007669"/>
    <property type="project" value="TreeGrafter"/>
</dbReference>
<feature type="compositionally biased region" description="Acidic residues" evidence="8">
    <location>
        <begin position="357"/>
        <end position="367"/>
    </location>
</feature>
<dbReference type="Gene3D" id="3.30.160.60">
    <property type="entry name" value="Classic Zinc Finger"/>
    <property type="match status" value="1"/>
</dbReference>
<evidence type="ECO:0000313" key="11">
    <source>
        <dbReference type="Proteomes" id="UP001161017"/>
    </source>
</evidence>
<evidence type="ECO:0000256" key="5">
    <source>
        <dbReference type="ARBA" id="ARBA00022833"/>
    </source>
</evidence>
<dbReference type="GO" id="GO:0005634">
    <property type="term" value="C:nucleus"/>
    <property type="evidence" value="ECO:0007669"/>
    <property type="project" value="UniProtKB-SubCell"/>
</dbReference>
<protein>
    <recommendedName>
        <fullName evidence="9">C2H2-type domain-containing protein</fullName>
    </recommendedName>
</protein>
<keyword evidence="5" id="KW-0862">Zinc</keyword>
<dbReference type="GO" id="GO:0000981">
    <property type="term" value="F:DNA-binding transcription factor activity, RNA polymerase II-specific"/>
    <property type="evidence" value="ECO:0007669"/>
    <property type="project" value="TreeGrafter"/>
</dbReference>
<dbReference type="PANTHER" id="PTHR24388:SF54">
    <property type="entry name" value="PROTEIN ESCARGOT"/>
    <property type="match status" value="1"/>
</dbReference>
<keyword evidence="2" id="KW-0479">Metal-binding</keyword>
<reference evidence="10" key="1">
    <citation type="journal article" date="2023" name="Genome Biol. Evol.">
        <title>First Whole Genome Sequence and Flow Cytometry Genome Size Data for the Lichen-Forming Fungus Ramalina farinacea (Ascomycota).</title>
        <authorList>
            <person name="Llewellyn T."/>
            <person name="Mian S."/>
            <person name="Hill R."/>
            <person name="Leitch I.J."/>
            <person name="Gaya E."/>
        </authorList>
    </citation>
    <scope>NUCLEOTIDE SEQUENCE</scope>
    <source>
        <strain evidence="10">LIQ254RAFAR</strain>
    </source>
</reference>
<feature type="compositionally biased region" description="Low complexity" evidence="8">
    <location>
        <begin position="371"/>
        <end position="383"/>
    </location>
</feature>
<dbReference type="SMART" id="SM00355">
    <property type="entry name" value="ZnF_C2H2"/>
    <property type="match status" value="1"/>
</dbReference>
<keyword evidence="4 7" id="KW-0863">Zinc-finger</keyword>
<feature type="region of interest" description="Disordered" evidence="8">
    <location>
        <begin position="1"/>
        <end position="179"/>
    </location>
</feature>
<evidence type="ECO:0000256" key="3">
    <source>
        <dbReference type="ARBA" id="ARBA00022737"/>
    </source>
</evidence>
<feature type="domain" description="C2H2-type" evidence="9">
    <location>
        <begin position="212"/>
        <end position="239"/>
    </location>
</feature>
<dbReference type="EMBL" id="JAPUFD010000012">
    <property type="protein sequence ID" value="MDI1490615.1"/>
    <property type="molecule type" value="Genomic_DNA"/>
</dbReference>
<evidence type="ECO:0000256" key="2">
    <source>
        <dbReference type="ARBA" id="ARBA00022723"/>
    </source>
</evidence>
<sequence>MSARSPMTPNYGFEMDQPLSGRHATVPYSSFGKSHPFQDAQPPNPYYHLPGQQPLPPMMDLEDPYSPHHDPSLHRLQTQQMHSFSTDPSLHQLSPNSTTTSQAHLISPTASLLPTSTSSSTNGSSYSTSMQPPQAAHGTGAGQLQAAAKANGLSTKQSSSNASKASSGPNAPNPQKKKYPCPHAAAFHCSDTFTTSGHAARHGKKHTGEKNVQCPTCGKAFTRKDNMKQHERTHKGANNNLSAAASAMVGTPNSATVRNAGGSGSASPAISITSTKTGGRSRRTSDVILGSDVMEVDNVSVHSPLGSQHQHYQFSNGKGERPRIMRSELSEILENVSAGGTGMTIGLGGVSRGMSMSDEDLDADGEGESPGLDALAMAAGAAG</sequence>
<dbReference type="AlphaFoldDB" id="A0AA43QQ97"/>
<evidence type="ECO:0000313" key="10">
    <source>
        <dbReference type="EMBL" id="MDI1490615.1"/>
    </source>
</evidence>
<dbReference type="Proteomes" id="UP001161017">
    <property type="component" value="Unassembled WGS sequence"/>
</dbReference>
<evidence type="ECO:0000256" key="1">
    <source>
        <dbReference type="ARBA" id="ARBA00004123"/>
    </source>
</evidence>
<feature type="region of interest" description="Disordered" evidence="8">
    <location>
        <begin position="259"/>
        <end position="283"/>
    </location>
</feature>
<comment type="caution">
    <text evidence="10">The sequence shown here is derived from an EMBL/GenBank/DDBJ whole genome shotgun (WGS) entry which is preliminary data.</text>
</comment>
<feature type="region of interest" description="Disordered" evidence="8">
    <location>
        <begin position="350"/>
        <end position="383"/>
    </location>
</feature>
<dbReference type="PROSITE" id="PS50157">
    <property type="entry name" value="ZINC_FINGER_C2H2_2"/>
    <property type="match status" value="2"/>
</dbReference>
<gene>
    <name evidence="10" type="ORF">OHK93_001819</name>
</gene>
<feature type="compositionally biased region" description="Low complexity" evidence="8">
    <location>
        <begin position="158"/>
        <end position="174"/>
    </location>
</feature>
<feature type="compositionally biased region" description="Polar residues" evidence="8">
    <location>
        <begin position="75"/>
        <end position="104"/>
    </location>
</feature>
<feature type="compositionally biased region" description="Low complexity" evidence="8">
    <location>
        <begin position="107"/>
        <end position="129"/>
    </location>
</feature>
<keyword evidence="3" id="KW-0677">Repeat</keyword>
<comment type="subcellular location">
    <subcellularLocation>
        <location evidence="1">Nucleus</location>
    </subcellularLocation>
</comment>
<evidence type="ECO:0000256" key="4">
    <source>
        <dbReference type="ARBA" id="ARBA00022771"/>
    </source>
</evidence>
<evidence type="ECO:0000259" key="9">
    <source>
        <dbReference type="PROSITE" id="PS50157"/>
    </source>
</evidence>
<dbReference type="InterPro" id="IPR050527">
    <property type="entry name" value="Snail/Krueppel_Znf"/>
</dbReference>
<accession>A0AA43QQ97</accession>
<dbReference type="InterPro" id="IPR013087">
    <property type="entry name" value="Znf_C2H2_type"/>
</dbReference>
<dbReference type="Pfam" id="PF00096">
    <property type="entry name" value="zf-C2H2"/>
    <property type="match status" value="1"/>
</dbReference>
<proteinExistence type="predicted"/>
<dbReference type="PROSITE" id="PS00028">
    <property type="entry name" value="ZINC_FINGER_C2H2_1"/>
    <property type="match status" value="1"/>
</dbReference>
<evidence type="ECO:0000256" key="7">
    <source>
        <dbReference type="PROSITE-ProRule" id="PRU00042"/>
    </source>
</evidence>